<dbReference type="Proteomes" id="UP001165064">
    <property type="component" value="Unassembled WGS sequence"/>
</dbReference>
<keyword evidence="2" id="KW-1185">Reference proteome</keyword>
<accession>A0ACB5T7C3</accession>
<comment type="caution">
    <text evidence="1">The sequence shown here is derived from an EMBL/GenBank/DDBJ whole genome shotgun (WGS) entry which is preliminary data.</text>
</comment>
<reference evidence="1" key="1">
    <citation type="submission" date="2023-04" db="EMBL/GenBank/DDBJ databases">
        <title>Ambrosiozyma monospora NBRC 10751.</title>
        <authorList>
            <person name="Ichikawa N."/>
            <person name="Sato H."/>
            <person name="Tonouchi N."/>
        </authorList>
    </citation>
    <scope>NUCLEOTIDE SEQUENCE</scope>
    <source>
        <strain evidence="1">NBRC 10751</strain>
    </source>
</reference>
<proteinExistence type="predicted"/>
<name>A0ACB5T7C3_AMBMO</name>
<gene>
    <name evidence="1" type="ORF">Amon02_000590000</name>
</gene>
<evidence type="ECO:0000313" key="2">
    <source>
        <dbReference type="Proteomes" id="UP001165064"/>
    </source>
</evidence>
<evidence type="ECO:0000313" key="1">
    <source>
        <dbReference type="EMBL" id="GME83022.1"/>
    </source>
</evidence>
<organism evidence="1 2">
    <name type="scientific">Ambrosiozyma monospora</name>
    <name type="common">Yeast</name>
    <name type="synonym">Endomycopsis monosporus</name>
    <dbReference type="NCBI Taxonomy" id="43982"/>
    <lineage>
        <taxon>Eukaryota</taxon>
        <taxon>Fungi</taxon>
        <taxon>Dikarya</taxon>
        <taxon>Ascomycota</taxon>
        <taxon>Saccharomycotina</taxon>
        <taxon>Pichiomycetes</taxon>
        <taxon>Pichiales</taxon>
        <taxon>Pichiaceae</taxon>
        <taxon>Ambrosiozyma</taxon>
    </lineage>
</organism>
<sequence>MLALHKLFHSKGLIVRYVSESTTPGDRKSIVDDFTDGRLPILLNVEVFTEDVNFLQVDSVFMVRPTRSQSLVTQMIESGLRLHADKEQCLVVDFVDGFETSLPLNISVRAITSHSNGGSTARISTDGELNGDVVSLPIEEIDGVDNMFRGTGDLGFLESISPNIGQCPFNWEMNWCLHVAPNRYFKIQHAYCRRERG</sequence>
<dbReference type="EMBL" id="BSXS01004457">
    <property type="protein sequence ID" value="GME83022.1"/>
    <property type="molecule type" value="Genomic_DNA"/>
</dbReference>
<protein>
    <submittedName>
        <fullName evidence="1">Unnamed protein product</fullName>
    </submittedName>
</protein>